<feature type="transmembrane region" description="Helical" evidence="1">
    <location>
        <begin position="94"/>
        <end position="112"/>
    </location>
</feature>
<sequence length="158" mass="17598">MGYKKISFLRMSIFSIGFIVLIMCAFWLPTVARKAAVMNPEYAYLRFPVLFALYITAIPFFIALYQSLKLLNSIKKDNAFSKLAVNSLGNIKNCALIIIVLYVLGMLTLAMLNALHPGLAVMGTVIVFATLVIILFTMLLQQLLKNAISLKSENELTV</sequence>
<dbReference type="EMBL" id="JAPTGD010000002">
    <property type="protein sequence ID" value="MDU9694053.1"/>
    <property type="molecule type" value="Genomic_DNA"/>
</dbReference>
<protein>
    <submittedName>
        <fullName evidence="2">DUF2975 domain-containing protein</fullName>
    </submittedName>
</protein>
<comment type="caution">
    <text evidence="2">The sequence shown here is derived from an EMBL/GenBank/DDBJ whole genome shotgun (WGS) entry which is preliminary data.</text>
</comment>
<accession>A0AAX6NDQ3</accession>
<feature type="transmembrane region" description="Helical" evidence="1">
    <location>
        <begin position="44"/>
        <end position="65"/>
    </location>
</feature>
<dbReference type="Pfam" id="PF11188">
    <property type="entry name" value="DUF2975"/>
    <property type="match status" value="1"/>
</dbReference>
<proteinExistence type="predicted"/>
<dbReference type="AlphaFoldDB" id="A0AAX6NDQ3"/>
<dbReference type="Proteomes" id="UP001269400">
    <property type="component" value="Unassembled WGS sequence"/>
</dbReference>
<name>A0AAX6NDQ3_PRIAR</name>
<dbReference type="RefSeq" id="WP_316911269.1">
    <property type="nucleotide sequence ID" value="NZ_JAPTGD010000002.1"/>
</dbReference>
<evidence type="ECO:0000313" key="3">
    <source>
        <dbReference type="Proteomes" id="UP001269400"/>
    </source>
</evidence>
<keyword evidence="1" id="KW-0812">Transmembrane</keyword>
<organism evidence="2 3">
    <name type="scientific">Priestia aryabhattai</name>
    <name type="common">Bacillus aryabhattai</name>
    <dbReference type="NCBI Taxonomy" id="412384"/>
    <lineage>
        <taxon>Bacteria</taxon>
        <taxon>Bacillati</taxon>
        <taxon>Bacillota</taxon>
        <taxon>Bacilli</taxon>
        <taxon>Bacillales</taxon>
        <taxon>Bacillaceae</taxon>
        <taxon>Priestia</taxon>
    </lineage>
</organism>
<reference evidence="2" key="1">
    <citation type="journal article" date="2022" name="J Environ Chem Eng">
        <title>Biodegradation of petroleum oil using a constructed nonpathogenic and heavy metal-tolerant bacterial consortium isolated from marine sponges.</title>
        <authorList>
            <person name="Dechsakulwatana C."/>
            <person name="Rungsihiranrut A."/>
            <person name="Muangchinda C."/>
            <person name="Ningthoujam R."/>
            <person name="Klankeo P."/>
            <person name="Pinyakong O."/>
        </authorList>
    </citation>
    <scope>NUCLEOTIDE SEQUENCE</scope>
    <source>
        <strain evidence="2">TL01-2</strain>
    </source>
</reference>
<keyword evidence="1" id="KW-0472">Membrane</keyword>
<feature type="transmembrane region" description="Helical" evidence="1">
    <location>
        <begin position="118"/>
        <end position="140"/>
    </location>
</feature>
<evidence type="ECO:0000256" key="1">
    <source>
        <dbReference type="SAM" id="Phobius"/>
    </source>
</evidence>
<reference evidence="2" key="2">
    <citation type="submission" date="2022-12" db="EMBL/GenBank/DDBJ databases">
        <authorList>
            <person name="Dechsakulwatana C."/>
            <person name="Rungsihiranrut A."/>
            <person name="Muangchinda C."/>
            <person name="Ningthoujam R."/>
            <person name="Klankeo P."/>
            <person name="Pinyakong O."/>
        </authorList>
    </citation>
    <scope>NUCLEOTIDE SEQUENCE</scope>
    <source>
        <strain evidence="2">TL01-2</strain>
    </source>
</reference>
<evidence type="ECO:0000313" key="2">
    <source>
        <dbReference type="EMBL" id="MDU9694053.1"/>
    </source>
</evidence>
<dbReference type="InterPro" id="IPR021354">
    <property type="entry name" value="DUF2975"/>
</dbReference>
<feature type="transmembrane region" description="Helical" evidence="1">
    <location>
        <begin position="12"/>
        <end position="32"/>
    </location>
</feature>
<gene>
    <name evidence="2" type="ORF">O0Q50_22995</name>
</gene>
<keyword evidence="1" id="KW-1133">Transmembrane helix</keyword>